<dbReference type="AlphaFoldDB" id="A0A3N4HMY1"/>
<evidence type="ECO:0000313" key="2">
    <source>
        <dbReference type="EMBL" id="RPA75183.1"/>
    </source>
</evidence>
<keyword evidence="3" id="KW-1185">Reference proteome</keyword>
<organism evidence="2 3">
    <name type="scientific">Ascobolus immersus RN42</name>
    <dbReference type="NCBI Taxonomy" id="1160509"/>
    <lineage>
        <taxon>Eukaryota</taxon>
        <taxon>Fungi</taxon>
        <taxon>Dikarya</taxon>
        <taxon>Ascomycota</taxon>
        <taxon>Pezizomycotina</taxon>
        <taxon>Pezizomycetes</taxon>
        <taxon>Pezizales</taxon>
        <taxon>Ascobolaceae</taxon>
        <taxon>Ascobolus</taxon>
    </lineage>
</organism>
<feature type="region of interest" description="Disordered" evidence="1">
    <location>
        <begin position="118"/>
        <end position="150"/>
    </location>
</feature>
<dbReference type="Proteomes" id="UP000275078">
    <property type="component" value="Unassembled WGS sequence"/>
</dbReference>
<evidence type="ECO:0000256" key="1">
    <source>
        <dbReference type="SAM" id="MobiDB-lite"/>
    </source>
</evidence>
<accession>A0A3N4HMY1</accession>
<feature type="compositionally biased region" description="Polar residues" evidence="1">
    <location>
        <begin position="132"/>
        <end position="150"/>
    </location>
</feature>
<reference evidence="2 3" key="1">
    <citation type="journal article" date="2018" name="Nat. Ecol. Evol.">
        <title>Pezizomycetes genomes reveal the molecular basis of ectomycorrhizal truffle lifestyle.</title>
        <authorList>
            <person name="Murat C."/>
            <person name="Payen T."/>
            <person name="Noel B."/>
            <person name="Kuo A."/>
            <person name="Morin E."/>
            <person name="Chen J."/>
            <person name="Kohler A."/>
            <person name="Krizsan K."/>
            <person name="Balestrini R."/>
            <person name="Da Silva C."/>
            <person name="Montanini B."/>
            <person name="Hainaut M."/>
            <person name="Levati E."/>
            <person name="Barry K.W."/>
            <person name="Belfiori B."/>
            <person name="Cichocki N."/>
            <person name="Clum A."/>
            <person name="Dockter R.B."/>
            <person name="Fauchery L."/>
            <person name="Guy J."/>
            <person name="Iotti M."/>
            <person name="Le Tacon F."/>
            <person name="Lindquist E.A."/>
            <person name="Lipzen A."/>
            <person name="Malagnac F."/>
            <person name="Mello A."/>
            <person name="Molinier V."/>
            <person name="Miyauchi S."/>
            <person name="Poulain J."/>
            <person name="Riccioni C."/>
            <person name="Rubini A."/>
            <person name="Sitrit Y."/>
            <person name="Splivallo R."/>
            <person name="Traeger S."/>
            <person name="Wang M."/>
            <person name="Zifcakova L."/>
            <person name="Wipf D."/>
            <person name="Zambonelli A."/>
            <person name="Paolocci F."/>
            <person name="Nowrousian M."/>
            <person name="Ottonello S."/>
            <person name="Baldrian P."/>
            <person name="Spatafora J.W."/>
            <person name="Henrissat B."/>
            <person name="Nagy L.G."/>
            <person name="Aury J.M."/>
            <person name="Wincker P."/>
            <person name="Grigoriev I.V."/>
            <person name="Bonfante P."/>
            <person name="Martin F.M."/>
        </authorList>
    </citation>
    <scope>NUCLEOTIDE SEQUENCE [LARGE SCALE GENOMIC DNA]</scope>
    <source>
        <strain evidence="2 3">RN42</strain>
    </source>
</reference>
<sequence>MSNWEKEPSAGQVSAFALDAWYSYHGEFQPERYRNKNGLTGIATESSGSCARPPFTVAQPAPVGELRRTTVWASESSFLCNSPQKPRRPSDSALQQSRFVVATADIFQPTTILHSIITVEKGTTPRTDGDSTESTPNSTPSGLDSTVGQG</sequence>
<evidence type="ECO:0000313" key="3">
    <source>
        <dbReference type="Proteomes" id="UP000275078"/>
    </source>
</evidence>
<proteinExistence type="predicted"/>
<dbReference type="EMBL" id="ML119770">
    <property type="protein sequence ID" value="RPA75183.1"/>
    <property type="molecule type" value="Genomic_DNA"/>
</dbReference>
<gene>
    <name evidence="2" type="ORF">BJ508DRAFT_24195</name>
</gene>
<name>A0A3N4HMY1_ASCIM</name>
<protein>
    <submittedName>
        <fullName evidence="2">Uncharacterized protein</fullName>
    </submittedName>
</protein>